<gene>
    <name evidence="1" type="ORF">MILVUS5_LOCUS30494</name>
</gene>
<evidence type="ECO:0000313" key="2">
    <source>
        <dbReference type="Proteomes" id="UP001177021"/>
    </source>
</evidence>
<comment type="caution">
    <text evidence="1">The sequence shown here is derived from an EMBL/GenBank/DDBJ whole genome shotgun (WGS) entry which is preliminary data.</text>
</comment>
<sequence>MSEIKKGCTKSLNLFCCLLYFNARINHHHHVSLLLFSLSPSLCPHHPLPFRSQPPHKPKGTIITTHKQGQDLTPLSISQTCIASTIEKVTTIIICTPPLPSLSSFI</sequence>
<accession>A0ACB0LA95</accession>
<protein>
    <submittedName>
        <fullName evidence="1">Uncharacterized protein</fullName>
    </submittedName>
</protein>
<proteinExistence type="predicted"/>
<reference evidence="1" key="1">
    <citation type="submission" date="2023-10" db="EMBL/GenBank/DDBJ databases">
        <authorList>
            <person name="Rodriguez Cubillos JULIANA M."/>
            <person name="De Vega J."/>
        </authorList>
    </citation>
    <scope>NUCLEOTIDE SEQUENCE</scope>
</reference>
<dbReference type="Proteomes" id="UP001177021">
    <property type="component" value="Unassembled WGS sequence"/>
</dbReference>
<evidence type="ECO:0000313" key="1">
    <source>
        <dbReference type="EMBL" id="CAJ2665530.1"/>
    </source>
</evidence>
<organism evidence="1 2">
    <name type="scientific">Trifolium pratense</name>
    <name type="common">Red clover</name>
    <dbReference type="NCBI Taxonomy" id="57577"/>
    <lineage>
        <taxon>Eukaryota</taxon>
        <taxon>Viridiplantae</taxon>
        <taxon>Streptophyta</taxon>
        <taxon>Embryophyta</taxon>
        <taxon>Tracheophyta</taxon>
        <taxon>Spermatophyta</taxon>
        <taxon>Magnoliopsida</taxon>
        <taxon>eudicotyledons</taxon>
        <taxon>Gunneridae</taxon>
        <taxon>Pentapetalae</taxon>
        <taxon>rosids</taxon>
        <taxon>fabids</taxon>
        <taxon>Fabales</taxon>
        <taxon>Fabaceae</taxon>
        <taxon>Papilionoideae</taxon>
        <taxon>50 kb inversion clade</taxon>
        <taxon>NPAAA clade</taxon>
        <taxon>Hologalegina</taxon>
        <taxon>IRL clade</taxon>
        <taxon>Trifolieae</taxon>
        <taxon>Trifolium</taxon>
    </lineage>
</organism>
<name>A0ACB0LA95_TRIPR</name>
<keyword evidence="2" id="KW-1185">Reference proteome</keyword>
<dbReference type="EMBL" id="CASHSV030000513">
    <property type="protein sequence ID" value="CAJ2665530.1"/>
    <property type="molecule type" value="Genomic_DNA"/>
</dbReference>